<dbReference type="AlphaFoldDB" id="A0A090Q684"/>
<protein>
    <submittedName>
        <fullName evidence="1">Uncharacterized protein</fullName>
    </submittedName>
</protein>
<accession>A0A090Q684</accession>
<organism evidence="1 2">
    <name type="scientific">Nonlabens ulvanivorans</name>
    <name type="common">Persicivirga ulvanivorans</name>
    <dbReference type="NCBI Taxonomy" id="906888"/>
    <lineage>
        <taxon>Bacteria</taxon>
        <taxon>Pseudomonadati</taxon>
        <taxon>Bacteroidota</taxon>
        <taxon>Flavobacteriia</taxon>
        <taxon>Flavobacteriales</taxon>
        <taxon>Flavobacteriaceae</taxon>
        <taxon>Nonlabens</taxon>
    </lineage>
</organism>
<name>A0A090Q684_NONUL</name>
<evidence type="ECO:0000313" key="2">
    <source>
        <dbReference type="Proteomes" id="UP000029226"/>
    </source>
</evidence>
<reference evidence="1 2" key="1">
    <citation type="journal article" date="2014" name="Genome Announc.">
        <title>Draft Genome Sequences of Marine Flavobacterium Nonlabens Strains NR17, NR24, NR27, NR32, NR33, and Ara13.</title>
        <authorList>
            <person name="Nakanishi M."/>
            <person name="Meirelles P."/>
            <person name="Suzuki R."/>
            <person name="Takatani N."/>
            <person name="Mino S."/>
            <person name="Suda W."/>
            <person name="Oshima K."/>
            <person name="Hattori M."/>
            <person name="Ohkuma M."/>
            <person name="Hosokawa M."/>
            <person name="Miyashita K."/>
            <person name="Thompson F.L."/>
            <person name="Niwa A."/>
            <person name="Sawabe T."/>
            <person name="Sawabe T."/>
        </authorList>
    </citation>
    <scope>NUCLEOTIDE SEQUENCE [LARGE SCALE GENOMIC DNA]</scope>
    <source>
        <strain evidence="2">JCM19314</strain>
    </source>
</reference>
<dbReference type="Proteomes" id="UP000029226">
    <property type="component" value="Unassembled WGS sequence"/>
</dbReference>
<dbReference type="EMBL" id="BBMM01000001">
    <property type="protein sequence ID" value="GAK98594.1"/>
    <property type="molecule type" value="Genomic_DNA"/>
</dbReference>
<proteinExistence type="predicted"/>
<sequence>MAGILNRHAIHCASIPSIIIPASSSIFSILAENYDLLLNDDVIYAFAKAYLYNIG</sequence>
<comment type="caution">
    <text evidence="1">The sequence shown here is derived from an EMBL/GenBank/DDBJ whole genome shotgun (WGS) entry which is preliminary data.</text>
</comment>
<evidence type="ECO:0000313" key="1">
    <source>
        <dbReference type="EMBL" id="GAK98594.1"/>
    </source>
</evidence>
<gene>
    <name evidence="1" type="ORF">JCM19314_2625</name>
</gene>